<dbReference type="SMART" id="SM00534">
    <property type="entry name" value="MUTSac"/>
    <property type="match status" value="1"/>
</dbReference>
<dbReference type="InterPro" id="IPR036187">
    <property type="entry name" value="DNA_mismatch_repair_MutS_sf"/>
</dbReference>
<dbReference type="InterPro" id="IPR000432">
    <property type="entry name" value="DNA_mismatch_repair_MutS_C"/>
</dbReference>
<dbReference type="InterPro" id="IPR045076">
    <property type="entry name" value="MutS"/>
</dbReference>
<dbReference type="Proteomes" id="UP001301012">
    <property type="component" value="Unassembled WGS sequence"/>
</dbReference>
<comment type="caution">
    <text evidence="6">The sequence shown here is derived from an EMBL/GenBank/DDBJ whole genome shotgun (WGS) entry which is preliminary data.</text>
</comment>
<evidence type="ECO:0000256" key="3">
    <source>
        <dbReference type="ARBA" id="ARBA00023125"/>
    </source>
</evidence>
<keyword evidence="4" id="KW-1133">Transmembrane helix</keyword>
<keyword evidence="4" id="KW-0812">Transmembrane</keyword>
<evidence type="ECO:0000256" key="1">
    <source>
        <dbReference type="ARBA" id="ARBA00022741"/>
    </source>
</evidence>
<dbReference type="PANTHER" id="PTHR11361">
    <property type="entry name" value="DNA MISMATCH REPAIR PROTEIN MUTS FAMILY MEMBER"/>
    <property type="match status" value="1"/>
</dbReference>
<keyword evidence="7" id="KW-1185">Reference proteome</keyword>
<dbReference type="SUPFAM" id="SSF52540">
    <property type="entry name" value="P-loop containing nucleoside triphosphate hydrolases"/>
    <property type="match status" value="1"/>
</dbReference>
<keyword evidence="2" id="KW-0067">ATP-binding</keyword>
<gene>
    <name evidence="6" type="ORF">QOZ84_09430</name>
</gene>
<dbReference type="RefSeq" id="WP_284132706.1">
    <property type="nucleotide sequence ID" value="NZ_JASKYM010000003.1"/>
</dbReference>
<dbReference type="InterPro" id="IPR027417">
    <property type="entry name" value="P-loop_NTPase"/>
</dbReference>
<dbReference type="PANTHER" id="PTHR11361:SF152">
    <property type="entry name" value="DNA MISMATCH REPAIR PROTEIN"/>
    <property type="match status" value="1"/>
</dbReference>
<evidence type="ECO:0000313" key="7">
    <source>
        <dbReference type="Proteomes" id="UP001301012"/>
    </source>
</evidence>
<dbReference type="Gene3D" id="3.40.50.300">
    <property type="entry name" value="P-loop containing nucleotide triphosphate hydrolases"/>
    <property type="match status" value="1"/>
</dbReference>
<keyword evidence="3" id="KW-0238">DNA-binding</keyword>
<sequence>MEDFIMFLVGVGVLFLIGFSIALYDHISRLKYIKKKIVANYGKEIDLEEVDIKIDSVSSYFRNKKIKSAIDDITWNDLNMDDIFKKINNTQSSAGAEVLYDILRNPLYENEKLNKRDKLIEYFRNNEKERKEVQYILGKLGKSKDMYTTSCLFNKLDLSKNRLLQYRILSLIPFLSLILVFFNRYFLILLALSVVYNVYLSQNNKKYKYNTDGFTYIISIVNAANKIKNMNIEVINKNLNSIENDLEMVRKIRKKYINSNPNNLMADINILSEYTKMIALSDLIAYEKVKNTVIKRSDNFKAIYEFVGSIDAIIGMSSFRDSLKYYCIPKLTKSNFKSENNIEFIDIYHPLIKNPVENSGDFSQGILLTGSNASGKSTFIKIVAINAILSQTIYTACAKNYKSSFFNIYTSMALKDDIFSSESYYIVEIKSLKRIIDNMNEDIPCLCFVDEILRGTNTIERISSSCEVLSYLGRSNCICFAATHDIELTHLLDDSFENYHFEETITNKDIKFDYKLHKGRSQTRNAIKLLEFMGYDENIVLNANNRAKNFLETGKWQILNRENSLNAD</sequence>
<evidence type="ECO:0000256" key="2">
    <source>
        <dbReference type="ARBA" id="ARBA00022840"/>
    </source>
</evidence>
<evidence type="ECO:0000313" key="6">
    <source>
        <dbReference type="EMBL" id="MDK2563770.1"/>
    </source>
</evidence>
<reference evidence="6 7" key="1">
    <citation type="submission" date="2023-05" db="EMBL/GenBank/DDBJ databases">
        <title>Rombocin, a short stable natural nisin variant, displays selective antimicrobial activity against Listeria monocytogenes and employs dual mode of action to kill target bacterial strains.</title>
        <authorList>
            <person name="Wambui J."/>
            <person name="Stephan R."/>
            <person name="Kuipers O.P."/>
        </authorList>
    </citation>
    <scope>NUCLEOTIDE SEQUENCE [LARGE SCALE GENOMIC DNA]</scope>
    <source>
        <strain evidence="6 7">RC002</strain>
    </source>
</reference>
<organism evidence="6 7">
    <name type="scientific">Romboutsia sedimentorum</name>
    <dbReference type="NCBI Taxonomy" id="1368474"/>
    <lineage>
        <taxon>Bacteria</taxon>
        <taxon>Bacillati</taxon>
        <taxon>Bacillota</taxon>
        <taxon>Clostridia</taxon>
        <taxon>Peptostreptococcales</taxon>
        <taxon>Peptostreptococcaceae</taxon>
        <taxon>Romboutsia</taxon>
    </lineage>
</organism>
<keyword evidence="4" id="KW-0472">Membrane</keyword>
<dbReference type="EMBL" id="JASKYM010000003">
    <property type="protein sequence ID" value="MDK2563770.1"/>
    <property type="molecule type" value="Genomic_DNA"/>
</dbReference>
<dbReference type="Gene3D" id="1.10.1420.10">
    <property type="match status" value="1"/>
</dbReference>
<protein>
    <submittedName>
        <fullName evidence="6">DNA mismatch repair protein MutS</fullName>
    </submittedName>
</protein>
<dbReference type="SUPFAM" id="SSF48334">
    <property type="entry name" value="DNA repair protein MutS, domain III"/>
    <property type="match status" value="1"/>
</dbReference>
<dbReference type="Pfam" id="PF00488">
    <property type="entry name" value="MutS_V"/>
    <property type="match status" value="1"/>
</dbReference>
<accession>A0ABT7EE55</accession>
<keyword evidence="1" id="KW-0547">Nucleotide-binding</keyword>
<evidence type="ECO:0000256" key="4">
    <source>
        <dbReference type="SAM" id="Phobius"/>
    </source>
</evidence>
<name>A0ABT7EE55_9FIRM</name>
<feature type="domain" description="DNA mismatch repair proteins mutS family" evidence="5">
    <location>
        <begin position="363"/>
        <end position="548"/>
    </location>
</feature>
<feature type="transmembrane region" description="Helical" evidence="4">
    <location>
        <begin position="168"/>
        <end position="196"/>
    </location>
</feature>
<proteinExistence type="predicted"/>
<evidence type="ECO:0000259" key="5">
    <source>
        <dbReference type="SMART" id="SM00534"/>
    </source>
</evidence>
<feature type="transmembrane region" description="Helical" evidence="4">
    <location>
        <begin position="6"/>
        <end position="27"/>
    </location>
</feature>